<dbReference type="GO" id="GO:0003682">
    <property type="term" value="F:chromatin binding"/>
    <property type="evidence" value="ECO:0007669"/>
    <property type="project" value="InterPro"/>
</dbReference>
<feature type="region of interest" description="Disordered" evidence="1">
    <location>
        <begin position="1683"/>
        <end position="1805"/>
    </location>
</feature>
<feature type="compositionally biased region" description="Polar residues" evidence="1">
    <location>
        <begin position="1375"/>
        <end position="1386"/>
    </location>
</feature>
<protein>
    <submittedName>
        <fullName evidence="3">Trinucleotide repeat-containing gene 18 protein,BAH and coiled-coil domain-containing protein 1,Protein winged eye</fullName>
    </submittedName>
</protein>
<feature type="compositionally biased region" description="Low complexity" evidence="1">
    <location>
        <begin position="236"/>
        <end position="248"/>
    </location>
</feature>
<feature type="compositionally biased region" description="Basic and acidic residues" evidence="1">
    <location>
        <begin position="1647"/>
        <end position="1665"/>
    </location>
</feature>
<feature type="compositionally biased region" description="Basic and acidic residues" evidence="1">
    <location>
        <begin position="250"/>
        <end position="331"/>
    </location>
</feature>
<dbReference type="PROSITE" id="PS51038">
    <property type="entry name" value="BAH"/>
    <property type="match status" value="1"/>
</dbReference>
<feature type="region of interest" description="Disordered" evidence="1">
    <location>
        <begin position="1367"/>
        <end position="1518"/>
    </location>
</feature>
<feature type="region of interest" description="Disordered" evidence="1">
    <location>
        <begin position="518"/>
        <end position="546"/>
    </location>
</feature>
<gene>
    <name evidence="3" type="ORF">MCOR_12690</name>
</gene>
<dbReference type="InterPro" id="IPR017956">
    <property type="entry name" value="AT_hook_DNA-bd_motif"/>
</dbReference>
<feature type="compositionally biased region" description="Basic residues" evidence="1">
    <location>
        <begin position="1606"/>
        <end position="1617"/>
    </location>
</feature>
<feature type="region of interest" description="Disordered" evidence="1">
    <location>
        <begin position="1151"/>
        <end position="1226"/>
    </location>
</feature>
<feature type="compositionally biased region" description="Basic and acidic residues" evidence="1">
    <location>
        <begin position="1430"/>
        <end position="1516"/>
    </location>
</feature>
<feature type="compositionally biased region" description="Basic and acidic residues" evidence="1">
    <location>
        <begin position="1742"/>
        <end position="1761"/>
    </location>
</feature>
<dbReference type="Pfam" id="PF24912">
    <property type="entry name" value="SH3_TNRC18"/>
    <property type="match status" value="1"/>
</dbReference>
<feature type="region of interest" description="Disordered" evidence="1">
    <location>
        <begin position="1259"/>
        <end position="1348"/>
    </location>
</feature>
<name>A0A6J8B170_MYTCO</name>
<feature type="region of interest" description="Disordered" evidence="1">
    <location>
        <begin position="169"/>
        <end position="331"/>
    </location>
</feature>
<feature type="compositionally biased region" description="Basic and acidic residues" evidence="1">
    <location>
        <begin position="1310"/>
        <end position="1338"/>
    </location>
</feature>
<feature type="region of interest" description="Disordered" evidence="1">
    <location>
        <begin position="1958"/>
        <end position="2070"/>
    </location>
</feature>
<dbReference type="InterPro" id="IPR001025">
    <property type="entry name" value="BAH_dom"/>
</dbReference>
<evidence type="ECO:0000256" key="1">
    <source>
        <dbReference type="SAM" id="MobiDB-lite"/>
    </source>
</evidence>
<feature type="compositionally biased region" description="Polar residues" evidence="1">
    <location>
        <begin position="462"/>
        <end position="474"/>
    </location>
</feature>
<proteinExistence type="predicted"/>
<feature type="compositionally biased region" description="Basic and acidic residues" evidence="1">
    <location>
        <begin position="1104"/>
        <end position="1121"/>
    </location>
</feature>
<dbReference type="Gene3D" id="2.30.30.490">
    <property type="match status" value="1"/>
</dbReference>
<feature type="region of interest" description="Disordered" evidence="1">
    <location>
        <begin position="1533"/>
        <end position="1628"/>
    </location>
</feature>
<dbReference type="Pfam" id="PF01426">
    <property type="entry name" value="BAH"/>
    <property type="match status" value="1"/>
</dbReference>
<feature type="compositionally biased region" description="Basic and acidic residues" evidence="1">
    <location>
        <begin position="2048"/>
        <end position="2070"/>
    </location>
</feature>
<dbReference type="PANTHER" id="PTHR12505:SF24">
    <property type="entry name" value="PROTEIN WINGED EYE"/>
    <property type="match status" value="1"/>
</dbReference>
<feature type="compositionally biased region" description="Polar residues" evidence="1">
    <location>
        <begin position="676"/>
        <end position="702"/>
    </location>
</feature>
<feature type="compositionally biased region" description="Low complexity" evidence="1">
    <location>
        <begin position="1698"/>
        <end position="1709"/>
    </location>
</feature>
<sequence>MDAPLDFRLDRNRILPNGLPSGSFGNYESAFAEGSRVSALNRSASGSIPDLARIGTPASLSQFPSRYFHHSVGAQGTSYPLVGGYLPGTPTEHLKSLLPEEYWASHVDGSRYVLNNNLYSPYFPYLPATESLSLFAHNLGAGGVDQSGYHRIYDLRKDAALYSGLQMVPSTSVGSQNSQTESNTKKDPSRSESKRTDSTKTSGKIQDTVSKAYNSQKTVKDTDKRSDVKKTEKTQVSKSISSTVSKTVNTKKDKVSRYSDDRNEDKNKNSKKDEKTPKVTPNDKLEKVSDILMKDSKLGQDENTDLKKSKDELEESKKDSTEENSEQKMSNEIKEQVVKCKGTNSVTLTTVTSSSSIVSVLESPSGSCQIKPVATTDPFKVTTATTFSLPYYHSLFSTTHALLSPPLSGSTVSTASMCSEPVQTVPCDMRIKKEPAVYTCSKKSETNTTQSSKKHANDSNVDKNVQNVTDQNLGKCNDKDNLKMKLTSPVSSVTKSSSSSSTTPLCLKKHILEKSKEWTSSENTVTEPKSEKKIEGKSGNSKVSDNTVCDTKINEASKLTRSEDDKILADFKPRNKEIQQLTTTSKDTVRAISKVLSKRQESFESLKSNTDNPRMLSSPRKQEQKLSTKRVLIKPKCDDKKSSGVSNIPIGIAVARKREELKKDDTDDSGDGGESLNGSSHNSTSQSRINDQSSSATKSIPNVNVVDMRSQLPANLIVTGSATGAGIAWSDDPTRHFPTQWMQTPQLNQSWIGQIPFSMPPSVPTSSTTDQTLPITIPPGFKIAQDSVTGQLVMIPSNDIEIYDPSRIWSSYAATSQPIMPSHQLSQILPHNQERPFVVQQYQQLIQNRQETIVTSENTYNQNIQVSSGSIKNKVTTTTTKPAKGIEKKTKSVGMVTPQVTSDVGTSSQTLPYSYPGPVPLIVNSSIVSHANLSCTEAIKSELSTVQSRGTSPMVPASEIEDTEQEMIDNSPVQVKTDNEVHIDKKDIINDDDESSFSSTDSFIHMHVTSLKNENEKDNTVYSSKDSVELEITTKDKTVLPNDEVSLKAQIKTLTTDSENQISLHNIQKKESDRTIESLPANELQNHDLIKPDEKVSSNQSCDQIKDKKSVESVKEDKSSEDYNPFLDPQILQAVDGLELLSALAEKRSKSIDTRKDIKEEDEKDEVKNEMSEDKIEQDTSEEKEEKVKPIKRPKIKRTISRTRSIPPIKESEPPSYYTSTGLRIPQDLPSFLDIGEEEINAIELDMRIRLAELQRMYKEKQKQLSKLQPKKEKEKESPQKEHKEKECGEAKRGPGRPKKKQVSSPGSDASEKKASPKTKDGSVKKKKPAEELVDRVFRKTGGGFGMPLSKKLKANAMAALFKTQSGFTVKRKGSTSSLMSAGKSFSSEKNLKSKKHLHKGSSDGKASILNPRPKTETEDRKRIYKTKKIKEENKDGMLKNWKKEDSLKEKNRDVEIEKNREVQKEKNRDVQKEKNRDGQKEKNRDGVHKEKNRDVHKESNREVNKERNKEKDKESLQSGLGLLAKYASNALKQHMSSKKIKRKRQGSCSEETTDTVVTAPNSDGESTITNETNENLASTSIATTPQIEDTERKDVKSEPGSTEIKKRKPGRPRKGTPTRTTGVTETLVAKTSKTFQLFQYQSFQDLAKKNKDETQSRPKVEPESPMKPLFLDEEWLLRRSERIFLSDPSPQPSPNYTQSSKQSVSKTQTKAEPKSKSDQAKLQKAKNMKELTQKVKRKYKKSMEKRTSMKALEKKKEQRRELKKNRLKSTEVKSPTIIHENDDSESEGDDIPLSRLKDMPSTPAPRTCVLTENDLEDGLNVLVFKDSLFYEGTVQPIHPPDIYGVLIKNERGNRPHIYSREEILKEVVLDLQPNSIQLREGSRICAYWSQQFNCLYPGTVSKGSPNSSPDIRFINVEFDDGDSGKIPIDHIRLLQADFPLVSYDPNPLLLIGKRRRHTTSDISEHRKSENPSVSDSHIKVKRGPGRPPKIKPDHFSENASEDEQDIDVCGFDDSDSDTDKDDTDSVFSLHSSQQHNKHHGSKRKHKSDNDKDEKVKKKKVRSEDRKKERNVFEDQAFIPPRQLWRWHGKSTKRPGMKGKAKKEFYREIVRGKEEIKVGDCAVFLSTGRPHLPYIGRIDSMWESWGGQMVVKVKWFYHPEETRGGKKLQDMKRALFQSPHFDENDVQTISHKCEVISYTEYRRGKCDKLESCDVYYLAGTYEPTIGLLKFEQDVM</sequence>
<feature type="compositionally biased region" description="Basic and acidic residues" evidence="1">
    <location>
        <begin position="183"/>
        <end position="198"/>
    </location>
</feature>
<dbReference type="Gene3D" id="2.30.30.140">
    <property type="match status" value="1"/>
</dbReference>
<dbReference type="InterPro" id="IPR052429">
    <property type="entry name" value="BAH_domain_protein"/>
</dbReference>
<dbReference type="InterPro" id="IPR043151">
    <property type="entry name" value="BAH_sf"/>
</dbReference>
<dbReference type="SMART" id="SM00439">
    <property type="entry name" value="BAH"/>
    <property type="match status" value="1"/>
</dbReference>
<dbReference type="CDD" id="cd04714">
    <property type="entry name" value="BAH_BAHCC1"/>
    <property type="match status" value="1"/>
</dbReference>
<dbReference type="Proteomes" id="UP000507470">
    <property type="component" value="Unassembled WGS sequence"/>
</dbReference>
<dbReference type="PANTHER" id="PTHR12505">
    <property type="entry name" value="PHD FINGER TRANSCRIPTION FACTOR"/>
    <property type="match status" value="1"/>
</dbReference>
<feature type="compositionally biased region" description="Basic and acidic residues" evidence="1">
    <location>
        <begin position="1151"/>
        <end position="1178"/>
    </location>
</feature>
<feature type="compositionally biased region" description="Polar residues" evidence="1">
    <location>
        <begin position="169"/>
        <end position="182"/>
    </location>
</feature>
<dbReference type="EMBL" id="CACVKT020002165">
    <property type="protein sequence ID" value="CAC5375824.1"/>
    <property type="molecule type" value="Genomic_DNA"/>
</dbReference>
<reference evidence="3 4" key="1">
    <citation type="submission" date="2020-06" db="EMBL/GenBank/DDBJ databases">
        <authorList>
            <person name="Li R."/>
            <person name="Bekaert M."/>
        </authorList>
    </citation>
    <scope>NUCLEOTIDE SEQUENCE [LARGE SCALE GENOMIC DNA]</scope>
    <source>
        <strain evidence="4">wild</strain>
    </source>
</reference>
<dbReference type="OrthoDB" id="6426227at2759"/>
<feature type="compositionally biased region" description="Basic residues" evidence="1">
    <location>
        <begin position="2036"/>
        <end position="2047"/>
    </location>
</feature>
<feature type="compositionally biased region" description="Basic residues" evidence="1">
    <location>
        <begin position="1536"/>
        <end position="1546"/>
    </location>
</feature>
<dbReference type="SMART" id="SM00384">
    <property type="entry name" value="AT_hook"/>
    <property type="match status" value="3"/>
</dbReference>
<feature type="compositionally biased region" description="Polar residues" evidence="1">
    <location>
        <begin position="1547"/>
        <end position="1588"/>
    </location>
</feature>
<feature type="domain" description="BAH" evidence="2">
    <location>
        <begin position="2114"/>
        <end position="2232"/>
    </location>
</feature>
<evidence type="ECO:0000259" key="2">
    <source>
        <dbReference type="PROSITE" id="PS51038"/>
    </source>
</evidence>
<evidence type="ECO:0000313" key="3">
    <source>
        <dbReference type="EMBL" id="CAC5375824.1"/>
    </source>
</evidence>
<feature type="compositionally biased region" description="Basic and acidic residues" evidence="1">
    <location>
        <begin position="1959"/>
        <end position="1970"/>
    </location>
</feature>
<feature type="region of interest" description="Disordered" evidence="1">
    <location>
        <begin position="441"/>
        <end position="503"/>
    </location>
</feature>
<feature type="region of interest" description="Disordered" evidence="1">
    <location>
        <begin position="1647"/>
        <end position="1671"/>
    </location>
</feature>
<feature type="compositionally biased region" description="Basic and acidic residues" evidence="1">
    <location>
        <begin position="1085"/>
        <end position="1096"/>
    </location>
</feature>
<feature type="compositionally biased region" description="Low complexity" evidence="1">
    <location>
        <begin position="485"/>
        <end position="503"/>
    </location>
</feature>
<feature type="compositionally biased region" description="Basic and acidic residues" evidence="1">
    <location>
        <begin position="218"/>
        <end position="235"/>
    </location>
</feature>
<accession>A0A6J8B170</accession>
<feature type="region of interest" description="Disordered" evidence="1">
    <location>
        <begin position="1080"/>
        <end position="1122"/>
    </location>
</feature>
<feature type="compositionally biased region" description="Basic residues" evidence="1">
    <location>
        <begin position="1190"/>
        <end position="1201"/>
    </location>
</feature>
<feature type="compositionally biased region" description="Basic and acidic residues" evidence="1">
    <location>
        <begin position="1710"/>
        <end position="1734"/>
    </location>
</feature>
<dbReference type="Pfam" id="PF21744">
    <property type="entry name" value="BAHCC1-like_Tudor"/>
    <property type="match status" value="1"/>
</dbReference>
<dbReference type="InterPro" id="IPR056841">
    <property type="entry name" value="TNRC18_BAHCC1-like_SH3"/>
</dbReference>
<feature type="compositionally biased region" description="Basic and acidic residues" evidence="1">
    <location>
        <begin position="1270"/>
        <end position="1293"/>
    </location>
</feature>
<dbReference type="InterPro" id="IPR048924">
    <property type="entry name" value="BAHCC1-like_Tudor"/>
</dbReference>
<keyword evidence="4" id="KW-1185">Reference proteome</keyword>
<feature type="region of interest" description="Disordered" evidence="1">
    <location>
        <begin position="659"/>
        <end position="702"/>
    </location>
</feature>
<organism evidence="3 4">
    <name type="scientific">Mytilus coruscus</name>
    <name type="common">Sea mussel</name>
    <dbReference type="NCBI Taxonomy" id="42192"/>
    <lineage>
        <taxon>Eukaryota</taxon>
        <taxon>Metazoa</taxon>
        <taxon>Spiralia</taxon>
        <taxon>Lophotrochozoa</taxon>
        <taxon>Mollusca</taxon>
        <taxon>Bivalvia</taxon>
        <taxon>Autobranchia</taxon>
        <taxon>Pteriomorphia</taxon>
        <taxon>Mytilida</taxon>
        <taxon>Mytiloidea</taxon>
        <taxon>Mytilidae</taxon>
        <taxon>Mytilinae</taxon>
        <taxon>Mytilus</taxon>
    </lineage>
</organism>
<dbReference type="GO" id="GO:0003677">
    <property type="term" value="F:DNA binding"/>
    <property type="evidence" value="ECO:0007669"/>
    <property type="project" value="InterPro"/>
</dbReference>
<evidence type="ECO:0000313" key="4">
    <source>
        <dbReference type="Proteomes" id="UP000507470"/>
    </source>
</evidence>
<feature type="compositionally biased region" description="Polar residues" evidence="1">
    <location>
        <begin position="199"/>
        <end position="217"/>
    </location>
</feature>
<feature type="compositionally biased region" description="Acidic residues" evidence="1">
    <location>
        <begin position="2000"/>
        <end position="2025"/>
    </location>
</feature>
<feature type="region of interest" description="Disordered" evidence="1">
    <location>
        <begin position="599"/>
        <end position="646"/>
    </location>
</feature>